<comment type="caution">
    <text evidence="1">The sequence shown here is derived from an EMBL/GenBank/DDBJ whole genome shotgun (WGS) entry which is preliminary data.</text>
</comment>
<accession>A0A1Y3E6T4</accession>
<evidence type="ECO:0000313" key="1">
    <source>
        <dbReference type="EMBL" id="OUC40812.1"/>
    </source>
</evidence>
<gene>
    <name evidence="1" type="ORF">D917_00617</name>
</gene>
<dbReference type="EMBL" id="LVZM01022303">
    <property type="protein sequence ID" value="OUC40812.1"/>
    <property type="molecule type" value="Genomic_DNA"/>
</dbReference>
<reference evidence="1 2" key="1">
    <citation type="submission" date="2015-04" db="EMBL/GenBank/DDBJ databases">
        <title>Draft genome of the roundworm Trichinella nativa.</title>
        <authorList>
            <person name="Mitreva M."/>
        </authorList>
    </citation>
    <scope>NUCLEOTIDE SEQUENCE [LARGE SCALE GENOMIC DNA]</scope>
    <source>
        <strain evidence="1 2">ISS45</strain>
    </source>
</reference>
<feature type="non-terminal residue" evidence="1">
    <location>
        <position position="1"/>
    </location>
</feature>
<protein>
    <submittedName>
        <fullName evidence="1">Uncharacterized protein</fullName>
    </submittedName>
</protein>
<proteinExistence type="predicted"/>
<evidence type="ECO:0000313" key="2">
    <source>
        <dbReference type="Proteomes" id="UP000243006"/>
    </source>
</evidence>
<dbReference type="Gene3D" id="3.40.50.2300">
    <property type="match status" value="1"/>
</dbReference>
<dbReference type="Proteomes" id="UP000243006">
    <property type="component" value="Unassembled WGS sequence"/>
</dbReference>
<name>A0A1Y3E6T4_9BILA</name>
<dbReference type="AlphaFoldDB" id="A0A1Y3E6T4"/>
<organism evidence="1 2">
    <name type="scientific">Trichinella nativa</name>
    <dbReference type="NCBI Taxonomy" id="6335"/>
    <lineage>
        <taxon>Eukaryota</taxon>
        <taxon>Metazoa</taxon>
        <taxon>Ecdysozoa</taxon>
        <taxon>Nematoda</taxon>
        <taxon>Enoplea</taxon>
        <taxon>Dorylaimia</taxon>
        <taxon>Trichinellida</taxon>
        <taxon>Trichinellidae</taxon>
        <taxon>Trichinella</taxon>
    </lineage>
</organism>
<sequence>LTALHEINMQLSNIASEIDVDLHRLPDVKKKFEFETFFNAFHKMYNAEGRVIVLHVSSVGKIENIMKALQSTHSSARNCHYLIASAGVSEVLMEGFKDGTLNITAVQLVSNQNWLYTNYAVDLSRRLKLKNKLNLFTK</sequence>